<keyword evidence="1" id="KW-0812">Transmembrane</keyword>
<organism evidence="3 4">
    <name type="scientific">Aureimonas glaciei</name>
    <dbReference type="NCBI Taxonomy" id="1776957"/>
    <lineage>
        <taxon>Bacteria</taxon>
        <taxon>Pseudomonadati</taxon>
        <taxon>Pseudomonadota</taxon>
        <taxon>Alphaproteobacteria</taxon>
        <taxon>Hyphomicrobiales</taxon>
        <taxon>Aurantimonadaceae</taxon>
        <taxon>Aureimonas</taxon>
    </lineage>
</organism>
<dbReference type="EMBL" id="BMJJ01000001">
    <property type="protein sequence ID" value="GGD04996.1"/>
    <property type="molecule type" value="Genomic_DNA"/>
</dbReference>
<sequence>MTLVDLIGLTGVAAYLTAYALLQFRVLDVEDRSYLALNLYGGVSVLYSLAFNFNLSAFLMQSLWLAFTLIGCWRSRRPRSVV</sequence>
<evidence type="ECO:0000313" key="4">
    <source>
        <dbReference type="Proteomes" id="UP000613160"/>
    </source>
</evidence>
<keyword evidence="1" id="KW-0472">Membrane</keyword>
<dbReference type="Pfam" id="PF26604">
    <property type="entry name" value="CBU_0592"/>
    <property type="match status" value="1"/>
</dbReference>
<evidence type="ECO:0000259" key="2">
    <source>
        <dbReference type="Pfam" id="PF26604"/>
    </source>
</evidence>
<dbReference type="AlphaFoldDB" id="A0A917D6Z8"/>
<keyword evidence="4" id="KW-1185">Reference proteome</keyword>
<comment type="caution">
    <text evidence="3">The sequence shown here is derived from an EMBL/GenBank/DDBJ whole genome shotgun (WGS) entry which is preliminary data.</text>
</comment>
<dbReference type="NCBIfam" id="NF047864">
    <property type="entry name" value="CBU_0592_membra"/>
    <property type="match status" value="1"/>
</dbReference>
<feature type="transmembrane region" description="Helical" evidence="1">
    <location>
        <begin position="6"/>
        <end position="22"/>
    </location>
</feature>
<dbReference type="InterPro" id="IPR058058">
    <property type="entry name" value="CBU_0592-like"/>
</dbReference>
<keyword evidence="1" id="KW-1133">Transmembrane helix</keyword>
<accession>A0A917D6Z8</accession>
<dbReference type="RefSeq" id="WP_188848942.1">
    <property type="nucleotide sequence ID" value="NZ_BMJJ01000001.1"/>
</dbReference>
<reference evidence="3" key="1">
    <citation type="journal article" date="2014" name="Int. J. Syst. Evol. Microbiol.">
        <title>Complete genome sequence of Corynebacterium casei LMG S-19264T (=DSM 44701T), isolated from a smear-ripened cheese.</title>
        <authorList>
            <consortium name="US DOE Joint Genome Institute (JGI-PGF)"/>
            <person name="Walter F."/>
            <person name="Albersmeier A."/>
            <person name="Kalinowski J."/>
            <person name="Ruckert C."/>
        </authorList>
    </citation>
    <scope>NUCLEOTIDE SEQUENCE</scope>
    <source>
        <strain evidence="3">CGMCC 1.15493</strain>
    </source>
</reference>
<feature type="domain" description="CBU-0592-like" evidence="2">
    <location>
        <begin position="4"/>
        <end position="77"/>
    </location>
</feature>
<feature type="transmembrane region" description="Helical" evidence="1">
    <location>
        <begin position="57"/>
        <end position="73"/>
    </location>
</feature>
<name>A0A917D6Z8_9HYPH</name>
<protein>
    <recommendedName>
        <fullName evidence="2">CBU-0592-like domain-containing protein</fullName>
    </recommendedName>
</protein>
<evidence type="ECO:0000313" key="3">
    <source>
        <dbReference type="EMBL" id="GGD04996.1"/>
    </source>
</evidence>
<evidence type="ECO:0000256" key="1">
    <source>
        <dbReference type="SAM" id="Phobius"/>
    </source>
</evidence>
<reference evidence="3" key="2">
    <citation type="submission" date="2020-09" db="EMBL/GenBank/DDBJ databases">
        <authorList>
            <person name="Sun Q."/>
            <person name="Zhou Y."/>
        </authorList>
    </citation>
    <scope>NUCLEOTIDE SEQUENCE</scope>
    <source>
        <strain evidence="3">CGMCC 1.15493</strain>
    </source>
</reference>
<gene>
    <name evidence="3" type="ORF">GCM10011335_04780</name>
</gene>
<proteinExistence type="predicted"/>
<dbReference type="Proteomes" id="UP000613160">
    <property type="component" value="Unassembled WGS sequence"/>
</dbReference>